<keyword evidence="15" id="KW-1185">Reference proteome</keyword>
<evidence type="ECO:0000256" key="5">
    <source>
        <dbReference type="ARBA" id="ARBA00022567"/>
    </source>
</evidence>
<dbReference type="AlphaFoldDB" id="A0A6M9PZ52"/>
<dbReference type="EMBL" id="CP028942">
    <property type="protein sequence ID" value="QKM64035.1"/>
    <property type="molecule type" value="Genomic_DNA"/>
</dbReference>
<protein>
    <recommendedName>
        <fullName evidence="3 11">Phosphoribulokinase</fullName>
        <ecNumber evidence="3 11">2.7.1.19</ecNumber>
    </recommendedName>
</protein>
<keyword evidence="6" id="KW-0808">Transferase</keyword>
<comment type="pathway">
    <text evidence="1">Carbohydrate biosynthesis; Calvin cycle.</text>
</comment>
<evidence type="ECO:0000256" key="1">
    <source>
        <dbReference type="ARBA" id="ARBA00005215"/>
    </source>
</evidence>
<dbReference type="RefSeq" id="WP_173955078.1">
    <property type="nucleotide sequence ID" value="NZ_CP028942.1"/>
</dbReference>
<comment type="catalytic activity">
    <reaction evidence="10 11">
        <text>D-ribulose 5-phosphate + ATP = D-ribulose 1,5-bisphosphate + ADP + H(+)</text>
        <dbReference type="Rhea" id="RHEA:19365"/>
        <dbReference type="ChEBI" id="CHEBI:15378"/>
        <dbReference type="ChEBI" id="CHEBI:30616"/>
        <dbReference type="ChEBI" id="CHEBI:57870"/>
        <dbReference type="ChEBI" id="CHEBI:58121"/>
        <dbReference type="ChEBI" id="CHEBI:456216"/>
        <dbReference type="EC" id="2.7.1.19"/>
    </reaction>
</comment>
<evidence type="ECO:0000313" key="15">
    <source>
        <dbReference type="Proteomes" id="UP000503312"/>
    </source>
</evidence>
<organism evidence="14 15">
    <name type="scientific">Polynucleobacter tropicus</name>
    <dbReference type="NCBI Taxonomy" id="1743174"/>
    <lineage>
        <taxon>Bacteria</taxon>
        <taxon>Pseudomonadati</taxon>
        <taxon>Pseudomonadota</taxon>
        <taxon>Betaproteobacteria</taxon>
        <taxon>Burkholderiales</taxon>
        <taxon>Burkholderiaceae</taxon>
        <taxon>Polynucleobacter</taxon>
    </lineage>
</organism>
<keyword evidence="9" id="KW-0067">ATP-binding</keyword>
<evidence type="ECO:0000256" key="11">
    <source>
        <dbReference type="RuleBase" id="RU004082"/>
    </source>
</evidence>
<dbReference type="PANTHER" id="PTHR10285">
    <property type="entry name" value="URIDINE KINASE"/>
    <property type="match status" value="1"/>
</dbReference>
<evidence type="ECO:0000256" key="10">
    <source>
        <dbReference type="ARBA" id="ARBA00047663"/>
    </source>
</evidence>
<keyword evidence="7" id="KW-0547">Nucleotide-binding</keyword>
<keyword evidence="12" id="KW-0812">Transmembrane</keyword>
<dbReference type="GO" id="GO:0008974">
    <property type="term" value="F:phosphoribulokinase activity"/>
    <property type="evidence" value="ECO:0007669"/>
    <property type="project" value="UniProtKB-EC"/>
</dbReference>
<dbReference type="InterPro" id="IPR006082">
    <property type="entry name" value="PRK"/>
</dbReference>
<feature type="transmembrane region" description="Helical" evidence="12">
    <location>
        <begin position="279"/>
        <end position="304"/>
    </location>
</feature>
<keyword evidence="4" id="KW-0602">Photosynthesis</keyword>
<evidence type="ECO:0000256" key="4">
    <source>
        <dbReference type="ARBA" id="ARBA00022531"/>
    </source>
</evidence>
<feature type="transmembrane region" description="Helical" evidence="12">
    <location>
        <begin position="316"/>
        <end position="338"/>
    </location>
</feature>
<dbReference type="GO" id="GO:0005524">
    <property type="term" value="F:ATP binding"/>
    <property type="evidence" value="ECO:0007669"/>
    <property type="project" value="UniProtKB-KW"/>
</dbReference>
<dbReference type="InterPro" id="IPR006083">
    <property type="entry name" value="PRK/URK"/>
</dbReference>
<dbReference type="Pfam" id="PF00485">
    <property type="entry name" value="PRK"/>
    <property type="match status" value="1"/>
</dbReference>
<feature type="transmembrane region" description="Helical" evidence="12">
    <location>
        <begin position="12"/>
        <end position="34"/>
    </location>
</feature>
<evidence type="ECO:0000256" key="2">
    <source>
        <dbReference type="ARBA" id="ARBA00009719"/>
    </source>
</evidence>
<feature type="transmembrane region" description="Helical" evidence="12">
    <location>
        <begin position="98"/>
        <end position="117"/>
    </location>
</feature>
<keyword evidence="5" id="KW-0113">Calvin cycle</keyword>
<evidence type="ECO:0000256" key="6">
    <source>
        <dbReference type="ARBA" id="ARBA00022679"/>
    </source>
</evidence>
<dbReference type="Gene3D" id="3.40.50.300">
    <property type="entry name" value="P-loop containing nucleotide triphosphate hydrolases"/>
    <property type="match status" value="1"/>
</dbReference>
<gene>
    <name evidence="14" type="ORF">DCO17_01590</name>
</gene>
<dbReference type="Proteomes" id="UP000503312">
    <property type="component" value="Chromosome"/>
</dbReference>
<dbReference type="GO" id="GO:0019253">
    <property type="term" value="P:reductive pentose-phosphate cycle"/>
    <property type="evidence" value="ECO:0007669"/>
    <property type="project" value="UniProtKB-KW"/>
</dbReference>
<feature type="transmembrane region" description="Helical" evidence="12">
    <location>
        <begin position="165"/>
        <end position="193"/>
    </location>
</feature>
<dbReference type="EC" id="2.7.1.19" evidence="3 11"/>
<reference evidence="14 15" key="1">
    <citation type="submission" date="2018-04" db="EMBL/GenBank/DDBJ databases">
        <title>Polynucleobacter sp. UH21B genome.</title>
        <authorList>
            <person name="Hahn M.W."/>
        </authorList>
    </citation>
    <scope>NUCLEOTIDE SEQUENCE [LARGE SCALE GENOMIC DNA]</scope>
    <source>
        <strain evidence="14 15">MWH-UH21B</strain>
    </source>
</reference>
<evidence type="ECO:0000259" key="13">
    <source>
        <dbReference type="Pfam" id="PF00485"/>
    </source>
</evidence>
<evidence type="ECO:0000313" key="14">
    <source>
        <dbReference type="EMBL" id="QKM64035.1"/>
    </source>
</evidence>
<feature type="transmembrane region" description="Helical" evidence="12">
    <location>
        <begin position="359"/>
        <end position="383"/>
    </location>
</feature>
<dbReference type="InterPro" id="IPR027417">
    <property type="entry name" value="P-loop_NTPase"/>
</dbReference>
<feature type="transmembrane region" description="Helical" evidence="12">
    <location>
        <begin position="129"/>
        <end position="159"/>
    </location>
</feature>
<dbReference type="SUPFAM" id="SSF52540">
    <property type="entry name" value="P-loop containing nucleoside triphosphate hydrolases"/>
    <property type="match status" value="1"/>
</dbReference>
<evidence type="ECO:0000256" key="8">
    <source>
        <dbReference type="ARBA" id="ARBA00022777"/>
    </source>
</evidence>
<evidence type="ECO:0000256" key="12">
    <source>
        <dbReference type="SAM" id="Phobius"/>
    </source>
</evidence>
<evidence type="ECO:0000256" key="9">
    <source>
        <dbReference type="ARBA" id="ARBA00022840"/>
    </source>
</evidence>
<keyword evidence="12" id="KW-1133">Transmembrane helix</keyword>
<dbReference type="PRINTS" id="PR00478">
    <property type="entry name" value="PHRIBLKINASE"/>
</dbReference>
<name>A0A6M9PZ52_9BURK</name>
<accession>A0A6M9PZ52</accession>
<feature type="transmembrane region" description="Helical" evidence="12">
    <location>
        <begin position="250"/>
        <end position="267"/>
    </location>
</feature>
<feature type="transmembrane region" description="Helical" evidence="12">
    <location>
        <begin position="205"/>
        <end position="230"/>
    </location>
</feature>
<keyword evidence="8 14" id="KW-0418">Kinase</keyword>
<sequence>MSTLFLKSLFGYCKSPLFLLGLALRLGLIIAILPEPVGQWYAPFLSNSIAIFTLDPWQAWLNQGGSTIAFPYGYAMWLFLLPFSLLCKLLSIPLVYGYGLSLIAADFGLLLILRKLLKTKDWVLLATYWLSPISLIASYCLGYNDIIPIFLLMSAVYFLREHKPLLSGVFLAAAISAKLSMALGLPFFLIYLFHNGNLRQILRQFVIGLTIGAGIFFLPFLFSQAGIGMLASNPEVEKIYQLSISLVRNTAVYLVPLAYLLMLYAAWRIKRMNFELFNAILGMAFLLVVLLTPASPGWFIWILPLLVTYQAGGDRAAIYITSIFSALYALSAILFVGAQLDATLQVFGLSNTFSDAQLINIRLISLSHTALVATGIVLAIRIWRETVIRNDFFRLSRKPFVIGVAGDSGAGKDTFVSSIAGLFGSHSIATISGDDYHLWDRHQPMWQVLTHINPAANDLESYAKNLVSLTDGRAIQACHYDHDTGKMSKPFTVKSNDIIIASGLHALYLPILRQCYDLSIYLDIDEELRKYFKIQRDVNKRGYTIERVLDALLKRKADSEKFIHPQAAFADLIFSLRPIHSSSLLNASENNPPRLKLVVKSRHGFNELSLKRVLIGVCGLHVDMNTNKDVSEVAISIEGEAGAEDIQMAAQLVCPQIFEFLDLQPQWQNGVLGLMQLITLSHINQALTRRFI</sequence>
<proteinExistence type="inferred from homology"/>
<dbReference type="PROSITE" id="PS00567">
    <property type="entry name" value="PHOSPHORIBULOKINASE"/>
    <property type="match status" value="1"/>
</dbReference>
<comment type="similarity">
    <text evidence="2 11">Belongs to the phosphoribulokinase family.</text>
</comment>
<keyword evidence="12" id="KW-0472">Membrane</keyword>
<evidence type="ECO:0000256" key="7">
    <source>
        <dbReference type="ARBA" id="ARBA00022741"/>
    </source>
</evidence>
<feature type="domain" description="Phosphoribulokinase/uridine kinase" evidence="13">
    <location>
        <begin position="401"/>
        <end position="576"/>
    </location>
</feature>
<evidence type="ECO:0000256" key="3">
    <source>
        <dbReference type="ARBA" id="ARBA00012042"/>
    </source>
</evidence>
<dbReference type="KEGG" id="ptrp:DCO17_01590"/>